<dbReference type="AlphaFoldDB" id="A0A6C1DUP8"/>
<keyword evidence="3" id="KW-0238">DNA-binding</keyword>
<dbReference type="InterPro" id="IPR036390">
    <property type="entry name" value="WH_DNA-bd_sf"/>
</dbReference>
<evidence type="ECO:0000256" key="6">
    <source>
        <dbReference type="SAM" id="MobiDB-lite"/>
    </source>
</evidence>
<evidence type="ECO:0000256" key="1">
    <source>
        <dbReference type="ARBA" id="ARBA00004123"/>
    </source>
</evidence>
<organism evidence="8 9">
    <name type="scientific">Saccharomyces pastorianus</name>
    <name type="common">Lager yeast</name>
    <name type="synonym">Saccharomyces cerevisiae x Saccharomyces eubayanus</name>
    <dbReference type="NCBI Taxonomy" id="27292"/>
    <lineage>
        <taxon>Eukaryota</taxon>
        <taxon>Fungi</taxon>
        <taxon>Dikarya</taxon>
        <taxon>Ascomycota</taxon>
        <taxon>Saccharomycotina</taxon>
        <taxon>Saccharomycetes</taxon>
        <taxon>Saccharomycetales</taxon>
        <taxon>Saccharomycetaceae</taxon>
        <taxon>Saccharomyces</taxon>
    </lineage>
</organism>
<dbReference type="GO" id="GO:0005634">
    <property type="term" value="C:nucleus"/>
    <property type="evidence" value="ECO:0007669"/>
    <property type="project" value="UniProtKB-SubCell"/>
</dbReference>
<evidence type="ECO:0000313" key="8">
    <source>
        <dbReference type="EMBL" id="QID80589.1"/>
    </source>
</evidence>
<name>A0A6C1DUP8_SACPS</name>
<dbReference type="GO" id="GO:0003700">
    <property type="term" value="F:DNA-binding transcription factor activity"/>
    <property type="evidence" value="ECO:0007669"/>
    <property type="project" value="InterPro"/>
</dbReference>
<dbReference type="OrthoDB" id="60033at2759"/>
<keyword evidence="9" id="KW-1185">Reference proteome</keyword>
<evidence type="ECO:0000259" key="7">
    <source>
        <dbReference type="SMART" id="SM00415"/>
    </source>
</evidence>
<dbReference type="Gene3D" id="1.10.10.10">
    <property type="entry name" value="Winged helix-like DNA-binding domain superfamily/Winged helix DNA-binding domain"/>
    <property type="match status" value="1"/>
</dbReference>
<dbReference type="InterPro" id="IPR036388">
    <property type="entry name" value="WH-like_DNA-bd_sf"/>
</dbReference>
<evidence type="ECO:0000256" key="4">
    <source>
        <dbReference type="ARBA" id="ARBA00023242"/>
    </source>
</evidence>
<dbReference type="SMART" id="SM00415">
    <property type="entry name" value="HSF"/>
    <property type="match status" value="1"/>
</dbReference>
<evidence type="ECO:0000256" key="3">
    <source>
        <dbReference type="ARBA" id="ARBA00023125"/>
    </source>
</evidence>
<evidence type="ECO:0000313" key="9">
    <source>
        <dbReference type="Proteomes" id="UP000501346"/>
    </source>
</evidence>
<dbReference type="InterPro" id="IPR000232">
    <property type="entry name" value="HSF_DNA-bd"/>
</dbReference>
<reference evidence="8 9" key="1">
    <citation type="journal article" date="2019" name="BMC Genomics">
        <title>Chromosome level assembly and comparative genome analysis confirm lager-brewing yeasts originated from a single hybridization.</title>
        <authorList>
            <person name="Salazar A.N."/>
            <person name="Gorter de Vries A.R."/>
            <person name="van den Broek M."/>
            <person name="Brouwers N."/>
            <person name="de la Torre Cortes P."/>
            <person name="Kuijpers N.G.A."/>
            <person name="Daran J.G."/>
            <person name="Abeel T."/>
        </authorList>
    </citation>
    <scope>NUCLEOTIDE SEQUENCE [LARGE SCALE GENOMIC DNA]</scope>
    <source>
        <strain evidence="8 9">CBS 1483</strain>
    </source>
</reference>
<dbReference type="PRINTS" id="PR00056">
    <property type="entry name" value="HSFDOMAIN"/>
</dbReference>
<protein>
    <recommendedName>
        <fullName evidence="7">HSF-type DNA-binding domain-containing protein</fullName>
    </recommendedName>
</protein>
<feature type="region of interest" description="Disordered" evidence="6">
    <location>
        <begin position="166"/>
        <end position="197"/>
    </location>
</feature>
<gene>
    <name evidence="8" type="ORF">GRS66_002928</name>
</gene>
<evidence type="ECO:0000256" key="5">
    <source>
        <dbReference type="RuleBase" id="RU004020"/>
    </source>
</evidence>
<keyword evidence="4" id="KW-0539">Nucleus</keyword>
<evidence type="ECO:0000256" key="2">
    <source>
        <dbReference type="ARBA" id="ARBA00006403"/>
    </source>
</evidence>
<proteinExistence type="inferred from homology"/>
<dbReference type="PANTHER" id="PTHR10015:SF427">
    <property type="entry name" value="HEAT SHOCK FACTOR PROTEIN"/>
    <property type="match status" value="1"/>
</dbReference>
<dbReference type="EMBL" id="CP048991">
    <property type="protein sequence ID" value="QID80589.1"/>
    <property type="molecule type" value="Genomic_DNA"/>
</dbReference>
<dbReference type="GO" id="GO:0043565">
    <property type="term" value="F:sequence-specific DNA binding"/>
    <property type="evidence" value="ECO:0007669"/>
    <property type="project" value="InterPro"/>
</dbReference>
<accession>A0A6C1DUP8</accession>
<dbReference type="PANTHER" id="PTHR10015">
    <property type="entry name" value="HEAT SHOCK TRANSCRIPTION FACTOR"/>
    <property type="match status" value="1"/>
</dbReference>
<dbReference type="Pfam" id="PF00447">
    <property type="entry name" value="HSF_DNA-bind"/>
    <property type="match status" value="1"/>
</dbReference>
<sequence>MMDAISTMELSDVFVSELFRLLQSNAYSDIIQWSPDGSRFIIWNTDQFTKVILQRFFSTLPSFASFVRQLGRYKFQKAERLHCKEFFNAHFQRDNLAGLRFVKTTRRSPPAKKLSKACAYRWDPFKVNSILSKAVEPADYKRDQRGLADALLPPVPCLPDGQFSASELRSHQESRLPAAAAATRPKAPPPAAPDGRHVRRIENAPGALAQVHELLHRHSYPVAFAAES</sequence>
<dbReference type="SUPFAM" id="SSF46785">
    <property type="entry name" value="Winged helix' DNA-binding domain"/>
    <property type="match status" value="1"/>
</dbReference>
<dbReference type="Proteomes" id="UP000501346">
    <property type="component" value="Chromosome ScX-SeX"/>
</dbReference>
<comment type="similarity">
    <text evidence="2 5">Belongs to the HSF family.</text>
</comment>
<feature type="domain" description="HSF-type DNA-binding" evidence="7">
    <location>
        <begin position="10"/>
        <end position="105"/>
    </location>
</feature>
<comment type="subcellular location">
    <subcellularLocation>
        <location evidence="1">Nucleus</location>
    </subcellularLocation>
</comment>